<feature type="binding site" evidence="10">
    <location>
        <position position="16"/>
    </location>
    <ligand>
        <name>ATP</name>
        <dbReference type="ChEBI" id="CHEBI:30616"/>
    </ligand>
</feature>
<feature type="binding site" evidence="10">
    <location>
        <position position="86"/>
    </location>
    <ligand>
        <name>glycerol</name>
        <dbReference type="ChEBI" id="CHEBI:17754"/>
    </ligand>
</feature>
<dbReference type="CDD" id="cd07769">
    <property type="entry name" value="ASKHA_NBD_FGGY_GK"/>
    <property type="match status" value="1"/>
</dbReference>
<evidence type="ECO:0000256" key="2">
    <source>
        <dbReference type="ARBA" id="ARBA00009156"/>
    </source>
</evidence>
<dbReference type="RefSeq" id="WP_185001661.1">
    <property type="nucleotide sequence ID" value="NZ_BAAAUI010000064.1"/>
</dbReference>
<feature type="binding site" evidence="10">
    <location>
        <position position="272"/>
    </location>
    <ligand>
        <name>ADP</name>
        <dbReference type="ChEBI" id="CHEBI:456216"/>
    </ligand>
</feature>
<feature type="binding site" evidence="10">
    <location>
        <position position="251"/>
    </location>
    <ligand>
        <name>glycerol</name>
        <dbReference type="ChEBI" id="CHEBI:17754"/>
    </ligand>
</feature>
<feature type="domain" description="Carbohydrate kinase FGGY C-terminal" evidence="13">
    <location>
        <begin position="267"/>
        <end position="456"/>
    </location>
</feature>
<feature type="binding site" evidence="10">
    <location>
        <position position="250"/>
    </location>
    <ligand>
        <name>sn-glycerol 3-phosphate</name>
        <dbReference type="ChEBI" id="CHEBI:57597"/>
    </ligand>
</feature>
<dbReference type="NCBIfam" id="TIGR01311">
    <property type="entry name" value="glycerol_kin"/>
    <property type="match status" value="1"/>
</dbReference>
<feature type="binding site" evidence="10">
    <location>
        <position position="15"/>
    </location>
    <ligand>
        <name>ATP</name>
        <dbReference type="ChEBI" id="CHEBI:30616"/>
    </ligand>
</feature>
<evidence type="ECO:0000256" key="3">
    <source>
        <dbReference type="ARBA" id="ARBA00022679"/>
    </source>
</evidence>
<dbReference type="FunFam" id="3.30.420.40:FF:000008">
    <property type="entry name" value="Glycerol kinase"/>
    <property type="match status" value="1"/>
</dbReference>
<dbReference type="EMBL" id="JACHMH010000001">
    <property type="protein sequence ID" value="MBB4675731.1"/>
    <property type="molecule type" value="Genomic_DNA"/>
</dbReference>
<feature type="binding site" evidence="10">
    <location>
        <position position="19"/>
    </location>
    <ligand>
        <name>ADP</name>
        <dbReference type="ChEBI" id="CHEBI:456216"/>
    </ligand>
</feature>
<reference evidence="14 15" key="1">
    <citation type="submission" date="2020-08" db="EMBL/GenBank/DDBJ databases">
        <title>Sequencing the genomes of 1000 actinobacteria strains.</title>
        <authorList>
            <person name="Klenk H.-P."/>
        </authorList>
    </citation>
    <scope>NUCLEOTIDE SEQUENCE [LARGE SCALE GENOMIC DNA]</scope>
    <source>
        <strain evidence="14 15">DSM 44230</strain>
    </source>
</reference>
<feature type="binding site" evidence="10">
    <location>
        <position position="421"/>
    </location>
    <ligand>
        <name>ADP</name>
        <dbReference type="ChEBI" id="CHEBI:456216"/>
    </ligand>
</feature>
<accession>A0A7W7C763</accession>
<comment type="catalytic activity">
    <reaction evidence="8 10">
        <text>glycerol + ATP = sn-glycerol 3-phosphate + ADP + H(+)</text>
        <dbReference type="Rhea" id="RHEA:21644"/>
        <dbReference type="ChEBI" id="CHEBI:15378"/>
        <dbReference type="ChEBI" id="CHEBI:17754"/>
        <dbReference type="ChEBI" id="CHEBI:30616"/>
        <dbReference type="ChEBI" id="CHEBI:57597"/>
        <dbReference type="ChEBI" id="CHEBI:456216"/>
        <dbReference type="EC" id="2.7.1.30"/>
    </reaction>
</comment>
<dbReference type="PIRSF" id="PIRSF000538">
    <property type="entry name" value="GlpK"/>
    <property type="match status" value="1"/>
</dbReference>
<sequence>MSAEKRYVAAIDQGTTSTRCMVFDHSGRVVSAVQTEHEQIFPKAGWVEHNAEEIWENTRKVCGGALAKADIQNSEIAAVGITNQRETAVVWDKSTGKPVYNAIVWQDTRTDAICESLAALGGGQERYRSRTGLPLATYFSGPKIRWILDNVEGARARAEAGELLFGNMDTWVLWNMTGGPDGGLHYTDPTNASRTLLMDLDTLNWDEEICGEMGIPLAMLPEIRSSSEPYGNVRERGVLAGVPIAGILGDQQAATFGQACLSPGEAKNTYGTGNFVLLNTGTEKVMSENGLLTTVCYKIGENAPVYALEGSIAVTGSLVQWLRDNLGLISSAADIEPLAKGVEDNGGAYFVPAFSGLFAPYWRGDARGAIVGLTRFVNKGHLARAALEATAFQTREVIDAMNADSGVPLTSLKVDGGMVVNELLMQFQADILGVPVIRPVVNETTALGAAYAAGLAVGFWASEDDIRANWAQDKQWDPAMDETHRDKQYRNWKKAVTKTFDWVEAD</sequence>
<dbReference type="PROSITE" id="PS00933">
    <property type="entry name" value="FGGY_KINASES_1"/>
    <property type="match status" value="1"/>
</dbReference>
<feature type="binding site" evidence="10">
    <location>
        <position position="138"/>
    </location>
    <ligand>
        <name>sn-glycerol 3-phosphate</name>
        <dbReference type="ChEBI" id="CHEBI:57597"/>
    </ligand>
</feature>
<name>A0A7W7C763_9PSEU</name>
<feature type="binding site" evidence="10">
    <location>
        <position position="316"/>
    </location>
    <ligand>
        <name>ADP</name>
        <dbReference type="ChEBI" id="CHEBI:456216"/>
    </ligand>
</feature>
<comment type="pathway">
    <text evidence="1 10">Polyol metabolism; glycerol degradation via glycerol kinase pathway; sn-glycerol 3-phosphate from glycerol: step 1/1.</text>
</comment>
<evidence type="ECO:0000313" key="14">
    <source>
        <dbReference type="EMBL" id="MBB4675731.1"/>
    </source>
</evidence>
<feature type="binding site" evidence="10">
    <location>
        <position position="272"/>
    </location>
    <ligand>
        <name>ATP</name>
        <dbReference type="ChEBI" id="CHEBI:30616"/>
    </ligand>
</feature>
<evidence type="ECO:0000256" key="1">
    <source>
        <dbReference type="ARBA" id="ARBA00005190"/>
    </source>
</evidence>
<gene>
    <name evidence="10" type="primary">glpK</name>
    <name evidence="14" type="ORF">HNR67_001849</name>
</gene>
<comment type="similarity">
    <text evidence="2 10 11">Belongs to the FGGY kinase family.</text>
</comment>
<keyword evidence="6 10" id="KW-0319">Glycerol metabolism</keyword>
<feature type="binding site" evidence="10">
    <location>
        <position position="320"/>
    </location>
    <ligand>
        <name>ATP</name>
        <dbReference type="ChEBI" id="CHEBI:30616"/>
    </ligand>
</feature>
<dbReference type="InterPro" id="IPR000577">
    <property type="entry name" value="Carb_kinase_FGGY"/>
</dbReference>
<protein>
    <recommendedName>
        <fullName evidence="10">Glycerol kinase</fullName>
        <ecNumber evidence="10">2.7.1.30</ecNumber>
    </recommendedName>
    <alternativeName>
        <fullName evidence="10">ATP:glycerol 3-phosphotransferase</fullName>
    </alternativeName>
    <alternativeName>
        <fullName evidence="10">Glycerokinase</fullName>
        <shortName evidence="10">GK</shortName>
    </alternativeName>
</protein>
<dbReference type="GO" id="GO:0019563">
    <property type="term" value="P:glycerol catabolic process"/>
    <property type="evidence" value="ECO:0007669"/>
    <property type="project" value="UniProtKB-UniRule"/>
</dbReference>
<evidence type="ECO:0000256" key="11">
    <source>
        <dbReference type="RuleBase" id="RU003733"/>
    </source>
</evidence>
<dbReference type="EC" id="2.7.1.30" evidence="10"/>
<dbReference type="UniPathway" id="UPA00618">
    <property type="reaction ID" value="UER00672"/>
</dbReference>
<feature type="binding site" evidence="10">
    <location>
        <position position="250"/>
    </location>
    <ligand>
        <name>glycerol</name>
        <dbReference type="ChEBI" id="CHEBI:17754"/>
    </ligand>
</feature>
<dbReference type="GO" id="GO:0006072">
    <property type="term" value="P:glycerol-3-phosphate metabolic process"/>
    <property type="evidence" value="ECO:0007669"/>
    <property type="project" value="InterPro"/>
</dbReference>
<evidence type="ECO:0000256" key="7">
    <source>
        <dbReference type="ARBA" id="ARBA00022840"/>
    </source>
</evidence>
<evidence type="ECO:0000256" key="6">
    <source>
        <dbReference type="ARBA" id="ARBA00022798"/>
    </source>
</evidence>
<feature type="binding site" evidence="10">
    <location>
        <position position="15"/>
    </location>
    <ligand>
        <name>sn-glycerol 3-phosphate</name>
        <dbReference type="ChEBI" id="CHEBI:57597"/>
    </ligand>
</feature>
<dbReference type="InterPro" id="IPR043129">
    <property type="entry name" value="ATPase_NBD"/>
</dbReference>
<dbReference type="InterPro" id="IPR018484">
    <property type="entry name" value="FGGY_N"/>
</dbReference>
<keyword evidence="15" id="KW-1185">Reference proteome</keyword>
<dbReference type="InterPro" id="IPR018485">
    <property type="entry name" value="FGGY_C"/>
</dbReference>
<dbReference type="GO" id="GO:0004370">
    <property type="term" value="F:glycerol kinase activity"/>
    <property type="evidence" value="ECO:0007669"/>
    <property type="project" value="UniProtKB-UniRule"/>
</dbReference>
<feature type="binding site" evidence="10">
    <location>
        <position position="86"/>
    </location>
    <ligand>
        <name>sn-glycerol 3-phosphate</name>
        <dbReference type="ChEBI" id="CHEBI:57597"/>
    </ligand>
</feature>
<dbReference type="PANTHER" id="PTHR10196:SF69">
    <property type="entry name" value="GLYCEROL KINASE"/>
    <property type="match status" value="1"/>
</dbReference>
<evidence type="ECO:0000256" key="4">
    <source>
        <dbReference type="ARBA" id="ARBA00022741"/>
    </source>
</evidence>
<feature type="binding site" evidence="10">
    <location>
        <position position="17"/>
    </location>
    <ligand>
        <name>ATP</name>
        <dbReference type="ChEBI" id="CHEBI:30616"/>
    </ligand>
</feature>
<dbReference type="NCBIfam" id="NF000756">
    <property type="entry name" value="PRK00047.1"/>
    <property type="match status" value="1"/>
</dbReference>
<dbReference type="Proteomes" id="UP000533598">
    <property type="component" value="Unassembled WGS sequence"/>
</dbReference>
<dbReference type="AlphaFoldDB" id="A0A7W7C763"/>
<dbReference type="InterPro" id="IPR018483">
    <property type="entry name" value="Carb_kinase_FGGY_CS"/>
</dbReference>
<comment type="caution">
    <text evidence="14">The sequence shown here is derived from an EMBL/GenBank/DDBJ whole genome shotgun (WGS) entry which is preliminary data.</text>
</comment>
<dbReference type="PROSITE" id="PS00445">
    <property type="entry name" value="FGGY_KINASES_2"/>
    <property type="match status" value="1"/>
</dbReference>
<feature type="binding site" evidence="10">
    <location>
        <position position="85"/>
    </location>
    <ligand>
        <name>glycerol</name>
        <dbReference type="ChEBI" id="CHEBI:17754"/>
    </ligand>
</feature>
<dbReference type="Pfam" id="PF02782">
    <property type="entry name" value="FGGY_C"/>
    <property type="match status" value="1"/>
</dbReference>
<proteinExistence type="inferred from homology"/>
<dbReference type="HAMAP" id="MF_00186">
    <property type="entry name" value="Glycerol_kin"/>
    <property type="match status" value="1"/>
</dbReference>
<dbReference type="PANTHER" id="PTHR10196">
    <property type="entry name" value="SUGAR KINASE"/>
    <property type="match status" value="1"/>
</dbReference>
<dbReference type="Gene3D" id="3.30.420.40">
    <property type="match status" value="2"/>
</dbReference>
<dbReference type="SUPFAM" id="SSF53067">
    <property type="entry name" value="Actin-like ATPase domain"/>
    <property type="match status" value="2"/>
</dbReference>
<feature type="binding site" evidence="10">
    <location>
        <position position="417"/>
    </location>
    <ligand>
        <name>ADP</name>
        <dbReference type="ChEBI" id="CHEBI:456216"/>
    </ligand>
</feature>
<evidence type="ECO:0000256" key="5">
    <source>
        <dbReference type="ARBA" id="ARBA00022777"/>
    </source>
</evidence>
<evidence type="ECO:0000256" key="9">
    <source>
        <dbReference type="ARBA" id="ARBA00054633"/>
    </source>
</evidence>
<keyword evidence="7 10" id="KW-0067">ATP-binding</keyword>
<keyword evidence="4 10" id="KW-0547">Nucleotide-binding</keyword>
<feature type="binding site" evidence="10">
    <location>
        <position position="316"/>
    </location>
    <ligand>
        <name>ATP</name>
        <dbReference type="ChEBI" id="CHEBI:30616"/>
    </ligand>
</feature>
<feature type="binding site" evidence="10">
    <location>
        <position position="138"/>
    </location>
    <ligand>
        <name>glycerol</name>
        <dbReference type="ChEBI" id="CHEBI:17754"/>
    </ligand>
</feature>
<dbReference type="FunFam" id="3.30.420.40:FF:000007">
    <property type="entry name" value="Glycerol kinase"/>
    <property type="match status" value="1"/>
</dbReference>
<feature type="binding site" evidence="10">
    <location>
        <position position="417"/>
    </location>
    <ligand>
        <name>ATP</name>
        <dbReference type="ChEBI" id="CHEBI:30616"/>
    </ligand>
</feature>
<dbReference type="GO" id="GO:0005524">
    <property type="term" value="F:ATP binding"/>
    <property type="evidence" value="ECO:0007669"/>
    <property type="project" value="UniProtKB-UniRule"/>
</dbReference>
<feature type="binding site" evidence="10">
    <location>
        <position position="85"/>
    </location>
    <ligand>
        <name>sn-glycerol 3-phosphate</name>
        <dbReference type="ChEBI" id="CHEBI:57597"/>
    </ligand>
</feature>
<feature type="binding site" evidence="10">
    <location>
        <position position="15"/>
    </location>
    <ligand>
        <name>ADP</name>
        <dbReference type="ChEBI" id="CHEBI:456216"/>
    </ligand>
</feature>
<dbReference type="InterPro" id="IPR005999">
    <property type="entry name" value="Glycerol_kin"/>
</dbReference>
<evidence type="ECO:0000256" key="10">
    <source>
        <dbReference type="HAMAP-Rule" id="MF_00186"/>
    </source>
</evidence>
<comment type="activity regulation">
    <text evidence="10">Inhibited by fructose 1,6-bisphosphate (FBP).</text>
</comment>
<evidence type="ECO:0000259" key="12">
    <source>
        <dbReference type="Pfam" id="PF00370"/>
    </source>
</evidence>
<organism evidence="14 15">
    <name type="scientific">Crossiella cryophila</name>
    <dbReference type="NCBI Taxonomy" id="43355"/>
    <lineage>
        <taxon>Bacteria</taxon>
        <taxon>Bacillati</taxon>
        <taxon>Actinomycetota</taxon>
        <taxon>Actinomycetes</taxon>
        <taxon>Pseudonocardiales</taxon>
        <taxon>Pseudonocardiaceae</taxon>
        <taxon>Crossiella</taxon>
    </lineage>
</organism>
<evidence type="ECO:0000259" key="13">
    <source>
        <dbReference type="Pfam" id="PF02782"/>
    </source>
</evidence>
<evidence type="ECO:0000256" key="8">
    <source>
        <dbReference type="ARBA" id="ARBA00052101"/>
    </source>
</evidence>
<dbReference type="Pfam" id="PF00370">
    <property type="entry name" value="FGGY_N"/>
    <property type="match status" value="1"/>
</dbReference>
<keyword evidence="5 10" id="KW-0418">Kinase</keyword>
<comment type="function">
    <text evidence="9 10">Key enzyme in the regulation of glycerol uptake and metabolism. Catalyzes the phosphorylation of glycerol to yield sn-glycerol 3-phosphate.</text>
</comment>
<feature type="domain" description="Carbohydrate kinase FGGY N-terminal" evidence="12">
    <location>
        <begin position="7"/>
        <end position="257"/>
    </location>
</feature>
<keyword evidence="3 10" id="KW-0808">Transferase</keyword>
<dbReference type="GO" id="GO:0005829">
    <property type="term" value="C:cytosol"/>
    <property type="evidence" value="ECO:0007669"/>
    <property type="project" value="TreeGrafter"/>
</dbReference>
<evidence type="ECO:0000313" key="15">
    <source>
        <dbReference type="Proteomes" id="UP000533598"/>
    </source>
</evidence>